<name>A0ABD0QP48_CIRMR</name>
<feature type="region of interest" description="Disordered" evidence="1">
    <location>
        <begin position="61"/>
        <end position="82"/>
    </location>
</feature>
<keyword evidence="3" id="KW-1185">Reference proteome</keyword>
<gene>
    <name evidence="2" type="ORF">M9458_014912</name>
</gene>
<evidence type="ECO:0000313" key="3">
    <source>
        <dbReference type="Proteomes" id="UP001529510"/>
    </source>
</evidence>
<organism evidence="2 3">
    <name type="scientific">Cirrhinus mrigala</name>
    <name type="common">Mrigala</name>
    <dbReference type="NCBI Taxonomy" id="683832"/>
    <lineage>
        <taxon>Eukaryota</taxon>
        <taxon>Metazoa</taxon>
        <taxon>Chordata</taxon>
        <taxon>Craniata</taxon>
        <taxon>Vertebrata</taxon>
        <taxon>Euteleostomi</taxon>
        <taxon>Actinopterygii</taxon>
        <taxon>Neopterygii</taxon>
        <taxon>Teleostei</taxon>
        <taxon>Ostariophysi</taxon>
        <taxon>Cypriniformes</taxon>
        <taxon>Cyprinidae</taxon>
        <taxon>Labeoninae</taxon>
        <taxon>Labeonini</taxon>
        <taxon>Cirrhinus</taxon>
    </lineage>
</organism>
<dbReference type="Proteomes" id="UP001529510">
    <property type="component" value="Unassembled WGS sequence"/>
</dbReference>
<comment type="caution">
    <text evidence="2">The sequence shown here is derived from an EMBL/GenBank/DDBJ whole genome shotgun (WGS) entry which is preliminary data.</text>
</comment>
<sequence>MKLPVHVCVELHRELEKTGCDQKEKELKEWKERWCSISESLRHAQTQLQQAQDSRDQAISSLEIQQEKNRGLQDDVNRLHTA</sequence>
<protein>
    <submittedName>
        <fullName evidence="2">Uncharacterized protein</fullName>
    </submittedName>
</protein>
<evidence type="ECO:0000313" key="2">
    <source>
        <dbReference type="EMBL" id="KAL0187813.1"/>
    </source>
</evidence>
<reference evidence="2 3" key="1">
    <citation type="submission" date="2024-05" db="EMBL/GenBank/DDBJ databases">
        <title>Genome sequencing and assembly of Indian major carp, Cirrhinus mrigala (Hamilton, 1822).</title>
        <authorList>
            <person name="Mohindra V."/>
            <person name="Chowdhury L.M."/>
            <person name="Lal K."/>
            <person name="Jena J.K."/>
        </authorList>
    </citation>
    <scope>NUCLEOTIDE SEQUENCE [LARGE SCALE GENOMIC DNA]</scope>
    <source>
        <strain evidence="2">CM1030</strain>
        <tissue evidence="2">Blood</tissue>
    </source>
</reference>
<accession>A0ABD0QP48</accession>
<evidence type="ECO:0000256" key="1">
    <source>
        <dbReference type="SAM" id="MobiDB-lite"/>
    </source>
</evidence>
<proteinExistence type="predicted"/>
<feature type="non-terminal residue" evidence="2">
    <location>
        <position position="82"/>
    </location>
</feature>
<feature type="compositionally biased region" description="Basic and acidic residues" evidence="1">
    <location>
        <begin position="65"/>
        <end position="82"/>
    </location>
</feature>
<dbReference type="EMBL" id="JAMKFB020000007">
    <property type="protein sequence ID" value="KAL0187813.1"/>
    <property type="molecule type" value="Genomic_DNA"/>
</dbReference>
<dbReference type="AlphaFoldDB" id="A0ABD0QP48"/>